<evidence type="ECO:0000256" key="7">
    <source>
        <dbReference type="RuleBase" id="RU368090"/>
    </source>
</evidence>
<organism evidence="9 10">
    <name type="scientific">Olpidium bornovanus</name>
    <dbReference type="NCBI Taxonomy" id="278681"/>
    <lineage>
        <taxon>Eukaryota</taxon>
        <taxon>Fungi</taxon>
        <taxon>Fungi incertae sedis</taxon>
        <taxon>Olpidiomycota</taxon>
        <taxon>Olpidiomycotina</taxon>
        <taxon>Olpidiomycetes</taxon>
        <taxon>Olpidiales</taxon>
        <taxon>Olpidiaceae</taxon>
        <taxon>Olpidium</taxon>
    </lineage>
</organism>
<keyword evidence="2 7" id="KW-0479">Metal-binding</keyword>
<keyword evidence="4 7" id="KW-0862">Zinc</keyword>
<keyword evidence="3 7" id="KW-0227">DNA damage</keyword>
<comment type="similarity">
    <text evidence="7">Belongs to the TFB4 family.</text>
</comment>
<dbReference type="Pfam" id="PF03850">
    <property type="entry name" value="Tfb4"/>
    <property type="match status" value="1"/>
</dbReference>
<reference evidence="9 10" key="1">
    <citation type="journal article" name="Sci. Rep.">
        <title>Genome-scale phylogenetic analyses confirm Olpidium as the closest living zoosporic fungus to the non-flagellated, terrestrial fungi.</title>
        <authorList>
            <person name="Chang Y."/>
            <person name="Rochon D."/>
            <person name="Sekimoto S."/>
            <person name="Wang Y."/>
            <person name="Chovatia M."/>
            <person name="Sandor L."/>
            <person name="Salamov A."/>
            <person name="Grigoriev I.V."/>
            <person name="Stajich J.E."/>
            <person name="Spatafora J.W."/>
        </authorList>
    </citation>
    <scope>NUCLEOTIDE SEQUENCE [LARGE SCALE GENOMIC DNA]</scope>
    <source>
        <strain evidence="9">S191</strain>
    </source>
</reference>
<comment type="subcellular location">
    <subcellularLocation>
        <location evidence="1 7">Nucleus</location>
    </subcellularLocation>
</comment>
<evidence type="ECO:0000313" key="10">
    <source>
        <dbReference type="Proteomes" id="UP000673691"/>
    </source>
</evidence>
<gene>
    <name evidence="9" type="ORF">BJ554DRAFT_3083</name>
</gene>
<comment type="caution">
    <text evidence="9">The sequence shown here is derived from an EMBL/GenBank/DDBJ whole genome shotgun (WGS) entry which is preliminary data.</text>
</comment>
<dbReference type="GO" id="GO:0006355">
    <property type="term" value="P:regulation of DNA-templated transcription"/>
    <property type="evidence" value="ECO:0007669"/>
    <property type="project" value="InterPro"/>
</dbReference>
<proteinExistence type="inferred from homology"/>
<keyword evidence="7" id="KW-0804">Transcription</keyword>
<dbReference type="Proteomes" id="UP000673691">
    <property type="component" value="Unassembled WGS sequence"/>
</dbReference>
<dbReference type="GO" id="GO:0005675">
    <property type="term" value="C:transcription factor TFIIH holo complex"/>
    <property type="evidence" value="ECO:0007669"/>
    <property type="project" value="UniProtKB-UniRule"/>
</dbReference>
<dbReference type="EMBL" id="JAEFCI010010768">
    <property type="protein sequence ID" value="KAG5457016.1"/>
    <property type="molecule type" value="Genomic_DNA"/>
</dbReference>
<evidence type="ECO:0000256" key="6">
    <source>
        <dbReference type="ARBA" id="ARBA00023242"/>
    </source>
</evidence>
<comment type="function">
    <text evidence="7">Component of the general transcription and DNA repair factor IIH (TFIIH) core complex, which is involved in general and transcription-coupled nucleotide excision repair (NER) of damaged DNA and, when complexed to TFIIK, in RNA transcription by RNA polymerase II. In NER, TFIIH acts by opening DNA around the lesion to allow the excision of the damaged oligonucleotide and its replacement by a new DNA fragment. In transcription, TFIIH has an essential role in transcription initiation. When the pre-initiation complex (PIC) has been established, TFIIH is required for promoter opening and promoter escape. Phosphorylation of the C-terminal tail (CTD) of the largest subunit of RNA polymerase II by the kinase module TFIIK controls the initiation of transcription.</text>
</comment>
<dbReference type="InterPro" id="IPR004600">
    <property type="entry name" value="TFIIH_Tfb4/GTF2H3"/>
</dbReference>
<sequence length="85" mass="8925">MVNPSEDRVDFRAACFCHKRIVDVAHVCSVCLSIFCSFRAVCSTCRTKFTLELGSAGGLKIPSASSSAAHNAPASADSSSRGATR</sequence>
<evidence type="ECO:0000256" key="5">
    <source>
        <dbReference type="ARBA" id="ARBA00023204"/>
    </source>
</evidence>
<evidence type="ECO:0000256" key="4">
    <source>
        <dbReference type="ARBA" id="ARBA00022833"/>
    </source>
</evidence>
<evidence type="ECO:0000256" key="3">
    <source>
        <dbReference type="ARBA" id="ARBA00022763"/>
    </source>
</evidence>
<keyword evidence="7" id="KW-0863">Zinc-finger</keyword>
<dbReference type="GO" id="GO:0006289">
    <property type="term" value="P:nucleotide-excision repair"/>
    <property type="evidence" value="ECO:0007669"/>
    <property type="project" value="UniProtKB-UniRule"/>
</dbReference>
<evidence type="ECO:0000256" key="1">
    <source>
        <dbReference type="ARBA" id="ARBA00004123"/>
    </source>
</evidence>
<dbReference type="PANTHER" id="PTHR12831:SF0">
    <property type="entry name" value="GENERAL TRANSCRIPTION FACTOR IIH SUBUNIT 3"/>
    <property type="match status" value="1"/>
</dbReference>
<protein>
    <recommendedName>
        <fullName evidence="7">General transcription and DNA repair factor IIH subunit TFB4</fullName>
        <shortName evidence="7">TFIIH subunit TFB4</shortName>
    </recommendedName>
    <alternativeName>
        <fullName evidence="7">RNA polymerase II transcription factor B subunit 4</fullName>
    </alternativeName>
</protein>
<keyword evidence="10" id="KW-1185">Reference proteome</keyword>
<dbReference type="OrthoDB" id="17307at2759"/>
<accession>A0A8H7ZPC4</accession>
<keyword evidence="6 7" id="KW-0539">Nucleus</keyword>
<evidence type="ECO:0000256" key="2">
    <source>
        <dbReference type="ARBA" id="ARBA00022723"/>
    </source>
</evidence>
<dbReference type="GO" id="GO:0008270">
    <property type="term" value="F:zinc ion binding"/>
    <property type="evidence" value="ECO:0007669"/>
    <property type="project" value="UniProtKB-KW"/>
</dbReference>
<evidence type="ECO:0000313" key="9">
    <source>
        <dbReference type="EMBL" id="KAG5457016.1"/>
    </source>
</evidence>
<dbReference type="GO" id="GO:0000439">
    <property type="term" value="C:transcription factor TFIIH core complex"/>
    <property type="evidence" value="ECO:0007669"/>
    <property type="project" value="UniProtKB-UniRule"/>
</dbReference>
<feature type="region of interest" description="Disordered" evidence="8">
    <location>
        <begin position="62"/>
        <end position="85"/>
    </location>
</feature>
<feature type="compositionally biased region" description="Low complexity" evidence="8">
    <location>
        <begin position="63"/>
        <end position="85"/>
    </location>
</feature>
<evidence type="ECO:0000256" key="8">
    <source>
        <dbReference type="SAM" id="MobiDB-lite"/>
    </source>
</evidence>
<name>A0A8H7ZPC4_9FUNG</name>
<comment type="subunit">
    <text evidence="7">Component of the 7-subunit TFIIH core complex composed of XPB/SSL2, XPD/RAD3, SSL1, TFB1, TFB2, TFB4 and TFB5, which is active in NER. The core complex associates with the 3-subunit CTD-kinase module TFIIK composed of CCL1, KIN28 and TFB3 to form the 10-subunit holoenzyme (holo-TFIIH) active in transcription.</text>
</comment>
<dbReference type="PANTHER" id="PTHR12831">
    <property type="entry name" value="TRANSCRIPTION INITIATION FACTOR IIH TFIIH , POLYPEPTIDE 3-RELATED"/>
    <property type="match status" value="1"/>
</dbReference>
<keyword evidence="5 7" id="KW-0234">DNA repair</keyword>
<keyword evidence="7" id="KW-0805">Transcription regulation</keyword>
<dbReference type="AlphaFoldDB" id="A0A8H7ZPC4"/>